<name>A0A6J6KGR4_9ZZZZ</name>
<dbReference type="Pfam" id="PF01547">
    <property type="entry name" value="SBP_bac_1"/>
    <property type="match status" value="1"/>
</dbReference>
<dbReference type="Gene3D" id="3.40.190.10">
    <property type="entry name" value="Periplasmic binding protein-like II"/>
    <property type="match status" value="2"/>
</dbReference>
<dbReference type="SUPFAM" id="SSF53850">
    <property type="entry name" value="Periplasmic binding protein-like II"/>
    <property type="match status" value="1"/>
</dbReference>
<protein>
    <submittedName>
        <fullName evidence="1">Unannotated protein</fullName>
    </submittedName>
</protein>
<dbReference type="AlphaFoldDB" id="A0A6J6KGR4"/>
<evidence type="ECO:0000313" key="1">
    <source>
        <dbReference type="EMBL" id="CAB4647009.1"/>
    </source>
</evidence>
<dbReference type="InterPro" id="IPR050490">
    <property type="entry name" value="Bact_solute-bd_prot1"/>
</dbReference>
<dbReference type="PANTHER" id="PTHR43649">
    <property type="entry name" value="ARABINOSE-BINDING PROTEIN-RELATED"/>
    <property type="match status" value="1"/>
</dbReference>
<dbReference type="PANTHER" id="PTHR43649:SF12">
    <property type="entry name" value="DIACETYLCHITOBIOSE BINDING PROTEIN DASA"/>
    <property type="match status" value="1"/>
</dbReference>
<proteinExistence type="predicted"/>
<accession>A0A6J6KGR4</accession>
<dbReference type="InterPro" id="IPR006059">
    <property type="entry name" value="SBP"/>
</dbReference>
<reference evidence="1" key="1">
    <citation type="submission" date="2020-05" db="EMBL/GenBank/DDBJ databases">
        <authorList>
            <person name="Chiriac C."/>
            <person name="Salcher M."/>
            <person name="Ghai R."/>
            <person name="Kavagutti S V."/>
        </authorList>
    </citation>
    <scope>NUCLEOTIDE SEQUENCE</scope>
</reference>
<organism evidence="1">
    <name type="scientific">freshwater metagenome</name>
    <dbReference type="NCBI Taxonomy" id="449393"/>
    <lineage>
        <taxon>unclassified sequences</taxon>
        <taxon>metagenomes</taxon>
        <taxon>ecological metagenomes</taxon>
    </lineage>
</organism>
<gene>
    <name evidence="1" type="ORF">UFOPK2243_00208</name>
</gene>
<dbReference type="EMBL" id="CAEZWL010000003">
    <property type="protein sequence ID" value="CAB4647009.1"/>
    <property type="molecule type" value="Genomic_DNA"/>
</dbReference>
<sequence>MKISQRRARGLVVAAIAASVIAGPVIASMPAKAATELTFWSWRTEDKAFYEEQMAIFKEKTGISVKFTPYVNTEYNAILSTALTAGSGPDVMQIRPYGGMATLSDAGNFLALTTTDVPALKRMSPGTLAGVQGYAVKKQFGLPYATSVIGVMYNPDLLKQAGVKALPSTWDSFLRVLAQVKAKGILPLGNGTGNAPSIEQLHAGIGPTFYGGTQFFNDVVKGTRTFTDKNYVASLQAVKDLVPYMPPTPAGLDYNTARGLFANEKAAFYIGGNYEISYFRSLNPSLNVAWMPAPAAAPGAKRYATTWADGGFGINAKTKAKPEAIKLLNFLASKDFNQAAADQLGWIPTAPFIKITDPAVAKMSKSLASQGTPFLNVVGFRFGTPTSSAILQPGFQKLTAGTISAADLAKEVQAAVASWYAPQKGKS</sequence>